<sequence>GRRCLLPFGFHLTGTPIKACADKLSREMKDFGFPPQFPDDSDDKPPTTTATPDEPTIKDKSKSKRSKLEAKTIKAKYQWHIMRSLGLTDDEIKEFADANHWCEYFPQKWIEDLNAFGLRADWRRVFMTTDRNPYFDAFVKWQFQRLKERNKIKFGKRYTIFSVKDNQPCMDHDRASGEGVGPQEYTLIKMKVLDPKPEKLKKLKGDVYLVAATLRPETMYGQTNCWLRPDMKYIAYRVASGEVFVSTNRSALNLSFQGFTKENGIVDKVLDLTGGDLIGAKLKAPLTSYECIYALPMLTIKEDKGTGVVTSVPSDAPDDYAALRDLKNKQPLREKYGIKDDMVLPFEPVPIIDIPDFGNLSAVVVCEQLKIQSQNDTQKLAEAKDKVYLKGFYDGVMIVGPHKGKKVADIKKTIQTELIDRKEAVVYMEPEKQVVSRSGDECVVALCDQWFLEYGEKKWREEADKSLAQINTYHDETRRNFVATLDWLKDHACSRQYGLGSRLPWAQEWLIESLSDSTIYMAYYTISHLLQGGVMDGSGPSPVGIKPEKLTPKVWDYIYFSEVLYPKDCGIPKDKLDKLRKEFNYWYPLDLRTSGKDLVPNHLTYMIYNHCAIWQNQPELWPRSIRANGHLLLNNEKMSKSTGNFLTLSEAIEKFSADGVRFALADSGDGIDDANFIEKQADNGLLKLHNFIEFSKEMMANLSALRSGSTNSFDDRVFENALNRGITQTEANYKAMNFKEALRTGFFEFQDARDKYRELSLSVGMHKDLVMKFIESQAIILSPICPHTAEYVWTEVLKKSGSVNTSKWPTVKVVDEVLLQSFAYLMDASHSFRIRLKTYFTQKSKDKNKAPIAKPTHGTIYVAKQFPKWQSIILNTMKAEYEDNKKKLPENSVIASKLSKVPDLKKYMKKVMPFAEHRKQMFAEFGESVFNETSAFSERDVLNENIAYLMSTLDLEGLDIEFSDAAEERIQDETCPGEPFIVFRVDPSVPLIAVNQQPTKPYFQIKVPIYSSDTVRKVIERICKDNKFIKDPSKVKLMRYKDPEAGPRRLPNIDTILDDKIEMKVKAKLSADLKTNDICVEDNGKKQSIGTQIVYFVDEN</sequence>
<dbReference type="Pfam" id="PF22947">
    <property type="entry name" value="ULD_3"/>
    <property type="match status" value="1"/>
</dbReference>
<dbReference type="EC" id="6.1.1.4" evidence="2"/>
<dbReference type="CDD" id="cd07959">
    <property type="entry name" value="Anticodon_Ia_Leu_AEc"/>
    <property type="match status" value="1"/>
</dbReference>
<feature type="compositionally biased region" description="Basic and acidic residues" evidence="10">
    <location>
        <begin position="55"/>
        <end position="65"/>
    </location>
</feature>
<feature type="region of interest" description="Disordered" evidence="10">
    <location>
        <begin position="29"/>
        <end position="65"/>
    </location>
</feature>
<dbReference type="OrthoDB" id="10249672at2759"/>
<dbReference type="NCBIfam" id="TIGR00395">
    <property type="entry name" value="leuS_arch"/>
    <property type="match status" value="1"/>
</dbReference>
<feature type="non-terminal residue" evidence="15">
    <location>
        <position position="1100"/>
    </location>
</feature>
<evidence type="ECO:0000313" key="15">
    <source>
        <dbReference type="EMBL" id="CAD7655660.1"/>
    </source>
</evidence>
<dbReference type="PANTHER" id="PTHR45794">
    <property type="entry name" value="LEUCYL-TRNA SYNTHETASE"/>
    <property type="match status" value="1"/>
</dbReference>
<evidence type="ECO:0000256" key="3">
    <source>
        <dbReference type="ARBA" id="ARBA00022598"/>
    </source>
</evidence>
<keyword evidence="5" id="KW-0067">ATP-binding</keyword>
<evidence type="ECO:0000259" key="11">
    <source>
        <dbReference type="Pfam" id="PF00133"/>
    </source>
</evidence>
<evidence type="ECO:0000256" key="9">
    <source>
        <dbReference type="ARBA" id="ARBA00047469"/>
    </source>
</evidence>
<dbReference type="FunFam" id="3.90.740.10:FF:000001">
    <property type="entry name" value="Leucine--tRNA ligase, cytoplasmic"/>
    <property type="match status" value="1"/>
</dbReference>
<feature type="domain" description="Methionyl/Valyl/Leucyl/Isoleucyl-tRNA synthetase anticodon-binding" evidence="12">
    <location>
        <begin position="715"/>
        <end position="830"/>
    </location>
</feature>
<feature type="domain" description="Leucine--tRNA ligase RagD-binding" evidence="14">
    <location>
        <begin position="862"/>
        <end position="933"/>
    </location>
</feature>
<dbReference type="Pfam" id="PF00133">
    <property type="entry name" value="tRNA-synt_1"/>
    <property type="match status" value="1"/>
</dbReference>
<reference evidence="15" key="1">
    <citation type="submission" date="2020-11" db="EMBL/GenBank/DDBJ databases">
        <authorList>
            <person name="Tran Van P."/>
        </authorList>
    </citation>
    <scope>NUCLEOTIDE SEQUENCE</scope>
</reference>
<keyword evidence="3" id="KW-0436">Ligase</keyword>
<dbReference type="InterPro" id="IPR009080">
    <property type="entry name" value="tRNAsynth_Ia_anticodon-bd"/>
</dbReference>
<dbReference type="InterPro" id="IPR009008">
    <property type="entry name" value="Val/Leu/Ile-tRNA-synth_edit"/>
</dbReference>
<evidence type="ECO:0000256" key="5">
    <source>
        <dbReference type="ARBA" id="ARBA00022840"/>
    </source>
</evidence>
<gene>
    <name evidence="15" type="ORF">ONB1V03_LOCUS12303</name>
</gene>
<evidence type="ECO:0000256" key="10">
    <source>
        <dbReference type="SAM" id="MobiDB-lite"/>
    </source>
</evidence>
<dbReference type="GO" id="GO:0005524">
    <property type="term" value="F:ATP binding"/>
    <property type="evidence" value="ECO:0007669"/>
    <property type="project" value="UniProtKB-KW"/>
</dbReference>
<dbReference type="InterPro" id="IPR013155">
    <property type="entry name" value="M/V/L/I-tRNA-synth_anticd-bd"/>
</dbReference>
<feature type="domain" description="Aminoacyl-tRNA synthetase class Ia" evidence="11">
    <location>
        <begin position="97"/>
        <end position="674"/>
    </location>
</feature>
<dbReference type="GO" id="GO:0002161">
    <property type="term" value="F:aminoacyl-tRNA deacylase activity"/>
    <property type="evidence" value="ECO:0007669"/>
    <property type="project" value="InterPro"/>
</dbReference>
<dbReference type="InterPro" id="IPR014729">
    <property type="entry name" value="Rossmann-like_a/b/a_fold"/>
</dbReference>
<dbReference type="SUPFAM" id="SSF47323">
    <property type="entry name" value="Anticodon-binding domain of a subclass of class I aminoacyl-tRNA synthetases"/>
    <property type="match status" value="1"/>
</dbReference>
<dbReference type="InterPro" id="IPR054509">
    <property type="entry name" value="LARS1_ULD"/>
</dbReference>
<dbReference type="EMBL" id="OC924671">
    <property type="protein sequence ID" value="CAD7655660.1"/>
    <property type="molecule type" value="Genomic_DNA"/>
</dbReference>
<dbReference type="InterPro" id="IPR055416">
    <property type="entry name" value="RBD_LARS1"/>
</dbReference>
<protein>
    <recommendedName>
        <fullName evidence="2">leucine--tRNA ligase</fullName>
        <ecNumber evidence="2">6.1.1.4</ecNumber>
    </recommendedName>
    <alternativeName>
        <fullName evidence="8">Leucyl-tRNA synthetase</fullName>
    </alternativeName>
</protein>
<evidence type="ECO:0000259" key="13">
    <source>
        <dbReference type="Pfam" id="PF22947"/>
    </source>
</evidence>
<evidence type="ECO:0000256" key="4">
    <source>
        <dbReference type="ARBA" id="ARBA00022741"/>
    </source>
</evidence>
<evidence type="ECO:0000259" key="14">
    <source>
        <dbReference type="Pfam" id="PF24810"/>
    </source>
</evidence>
<feature type="domain" description="Leucine--tRNA ligase ubiquitin-like" evidence="13">
    <location>
        <begin position="986"/>
        <end position="1098"/>
    </location>
</feature>
<dbReference type="AlphaFoldDB" id="A0A7R9M8N2"/>
<dbReference type="Gene3D" id="3.40.50.620">
    <property type="entry name" value="HUPs"/>
    <property type="match status" value="1"/>
</dbReference>
<evidence type="ECO:0000313" key="16">
    <source>
        <dbReference type="Proteomes" id="UP000728032"/>
    </source>
</evidence>
<comment type="similarity">
    <text evidence="1">Belongs to the class-I aminoacyl-tRNA synthetase family.</text>
</comment>
<dbReference type="InterPro" id="IPR004493">
    <property type="entry name" value="Leu-tRNA-synth_Ia_arc/euk"/>
</dbReference>
<dbReference type="NCBIfam" id="NF008957">
    <property type="entry name" value="PRK12300.1"/>
    <property type="match status" value="1"/>
</dbReference>
<dbReference type="SUPFAM" id="SSF52374">
    <property type="entry name" value="Nucleotidylyl transferase"/>
    <property type="match status" value="1"/>
</dbReference>
<dbReference type="Proteomes" id="UP000728032">
    <property type="component" value="Unassembled WGS sequence"/>
</dbReference>
<keyword evidence="16" id="KW-1185">Reference proteome</keyword>
<dbReference type="GO" id="GO:0006429">
    <property type="term" value="P:leucyl-tRNA aminoacylation"/>
    <property type="evidence" value="ECO:0007669"/>
    <property type="project" value="InterPro"/>
</dbReference>
<keyword evidence="4" id="KW-0547">Nucleotide-binding</keyword>
<accession>A0A7R9M8N2</accession>
<evidence type="ECO:0000259" key="12">
    <source>
        <dbReference type="Pfam" id="PF08264"/>
    </source>
</evidence>
<organism evidence="15">
    <name type="scientific">Oppiella nova</name>
    <dbReference type="NCBI Taxonomy" id="334625"/>
    <lineage>
        <taxon>Eukaryota</taxon>
        <taxon>Metazoa</taxon>
        <taxon>Ecdysozoa</taxon>
        <taxon>Arthropoda</taxon>
        <taxon>Chelicerata</taxon>
        <taxon>Arachnida</taxon>
        <taxon>Acari</taxon>
        <taxon>Acariformes</taxon>
        <taxon>Sarcoptiformes</taxon>
        <taxon>Oribatida</taxon>
        <taxon>Brachypylina</taxon>
        <taxon>Oppioidea</taxon>
        <taxon>Oppiidae</taxon>
        <taxon>Oppiella</taxon>
    </lineage>
</organism>
<proteinExistence type="inferred from homology"/>
<dbReference type="GO" id="GO:0004823">
    <property type="term" value="F:leucine-tRNA ligase activity"/>
    <property type="evidence" value="ECO:0007669"/>
    <property type="project" value="UniProtKB-EC"/>
</dbReference>
<evidence type="ECO:0000256" key="7">
    <source>
        <dbReference type="ARBA" id="ARBA00023146"/>
    </source>
</evidence>
<dbReference type="FunFam" id="1.10.730.10:FF:000020">
    <property type="entry name" value="Leucine--tRNA ligase cytoplasmic"/>
    <property type="match status" value="1"/>
</dbReference>
<dbReference type="Pfam" id="PF24810">
    <property type="entry name" value="RBD_LARS1"/>
    <property type="match status" value="1"/>
</dbReference>
<comment type="catalytic activity">
    <reaction evidence="9">
        <text>tRNA(Leu) + L-leucine + ATP = L-leucyl-tRNA(Leu) + AMP + diphosphate</text>
        <dbReference type="Rhea" id="RHEA:11688"/>
        <dbReference type="Rhea" id="RHEA-COMP:9613"/>
        <dbReference type="Rhea" id="RHEA-COMP:9622"/>
        <dbReference type="ChEBI" id="CHEBI:30616"/>
        <dbReference type="ChEBI" id="CHEBI:33019"/>
        <dbReference type="ChEBI" id="CHEBI:57427"/>
        <dbReference type="ChEBI" id="CHEBI:78442"/>
        <dbReference type="ChEBI" id="CHEBI:78494"/>
        <dbReference type="ChEBI" id="CHEBI:456215"/>
        <dbReference type="EC" id="6.1.1.4"/>
    </reaction>
</comment>
<dbReference type="Pfam" id="PF08264">
    <property type="entry name" value="Anticodon_1"/>
    <property type="match status" value="1"/>
</dbReference>
<evidence type="ECO:0000256" key="2">
    <source>
        <dbReference type="ARBA" id="ARBA00013164"/>
    </source>
</evidence>
<evidence type="ECO:0000256" key="8">
    <source>
        <dbReference type="ARBA" id="ARBA00030520"/>
    </source>
</evidence>
<dbReference type="Gene3D" id="3.90.740.10">
    <property type="entry name" value="Valyl/Leucyl/Isoleucyl-tRNA synthetase, editing domain"/>
    <property type="match status" value="1"/>
</dbReference>
<keyword evidence="6" id="KW-0648">Protein biosynthesis</keyword>
<dbReference type="PANTHER" id="PTHR45794:SF1">
    <property type="entry name" value="LEUCINE--TRNA LIGASE, CYTOPLASMIC"/>
    <property type="match status" value="1"/>
</dbReference>
<dbReference type="EMBL" id="CAJPVJ010009846">
    <property type="protein sequence ID" value="CAG2172847.1"/>
    <property type="molecule type" value="Genomic_DNA"/>
</dbReference>
<dbReference type="Gene3D" id="1.10.730.10">
    <property type="entry name" value="Isoleucyl-tRNA Synthetase, Domain 1"/>
    <property type="match status" value="1"/>
</dbReference>
<evidence type="ECO:0000256" key="1">
    <source>
        <dbReference type="ARBA" id="ARBA00005594"/>
    </source>
</evidence>
<dbReference type="SUPFAM" id="SSF50677">
    <property type="entry name" value="ValRS/IleRS/LeuRS editing domain"/>
    <property type="match status" value="1"/>
</dbReference>
<dbReference type="InterPro" id="IPR002300">
    <property type="entry name" value="aa-tRNA-synth_Ia"/>
</dbReference>
<evidence type="ECO:0000256" key="6">
    <source>
        <dbReference type="ARBA" id="ARBA00022917"/>
    </source>
</evidence>
<keyword evidence="7" id="KW-0030">Aminoacyl-tRNA synthetase</keyword>
<name>A0A7R9M8N2_9ACAR</name>